<dbReference type="InParanoid" id="A0A2P6MV94"/>
<gene>
    <name evidence="1" type="ORF">PROFUN_15677</name>
</gene>
<evidence type="ECO:0000313" key="1">
    <source>
        <dbReference type="EMBL" id="PRP75566.1"/>
    </source>
</evidence>
<dbReference type="EMBL" id="MDYQ01000377">
    <property type="protein sequence ID" value="PRP75566.1"/>
    <property type="molecule type" value="Genomic_DNA"/>
</dbReference>
<evidence type="ECO:0000313" key="2">
    <source>
        <dbReference type="Proteomes" id="UP000241769"/>
    </source>
</evidence>
<accession>A0A2P6MV94</accession>
<sequence>MSSDNLVERLPVRGGGLWKLKQDRITSWKVLQDEKVQDETGRGGCFKDPVTVSVDGWWSSISQESLQRGGEGLEVGATISIPRGFFSFGFLTLHLPPFVRFSIHQTSNKAHFPSSVATVMNTLPGVILFYKKGDKR</sequence>
<proteinExistence type="predicted"/>
<organism evidence="1 2">
    <name type="scientific">Planoprotostelium fungivorum</name>
    <dbReference type="NCBI Taxonomy" id="1890364"/>
    <lineage>
        <taxon>Eukaryota</taxon>
        <taxon>Amoebozoa</taxon>
        <taxon>Evosea</taxon>
        <taxon>Variosea</taxon>
        <taxon>Cavosteliida</taxon>
        <taxon>Cavosteliaceae</taxon>
        <taxon>Planoprotostelium</taxon>
    </lineage>
</organism>
<protein>
    <submittedName>
        <fullName evidence="1">Uncharacterized protein</fullName>
    </submittedName>
</protein>
<reference evidence="1 2" key="1">
    <citation type="journal article" date="2018" name="Genome Biol. Evol.">
        <title>Multiple Roots of Fruiting Body Formation in Amoebozoa.</title>
        <authorList>
            <person name="Hillmann F."/>
            <person name="Forbes G."/>
            <person name="Novohradska S."/>
            <person name="Ferling I."/>
            <person name="Riege K."/>
            <person name="Groth M."/>
            <person name="Westermann M."/>
            <person name="Marz M."/>
            <person name="Spaller T."/>
            <person name="Winckler T."/>
            <person name="Schaap P."/>
            <person name="Glockner G."/>
        </authorList>
    </citation>
    <scope>NUCLEOTIDE SEQUENCE [LARGE SCALE GENOMIC DNA]</scope>
    <source>
        <strain evidence="1 2">Jena</strain>
    </source>
</reference>
<name>A0A2P6MV94_9EUKA</name>
<keyword evidence="2" id="KW-1185">Reference proteome</keyword>
<dbReference type="AlphaFoldDB" id="A0A2P6MV94"/>
<dbReference type="Proteomes" id="UP000241769">
    <property type="component" value="Unassembled WGS sequence"/>
</dbReference>
<comment type="caution">
    <text evidence="1">The sequence shown here is derived from an EMBL/GenBank/DDBJ whole genome shotgun (WGS) entry which is preliminary data.</text>
</comment>